<accession>A0AA39TQK3</accession>
<evidence type="ECO:0000313" key="2">
    <source>
        <dbReference type="EMBL" id="KAK0609452.1"/>
    </source>
</evidence>
<feature type="domain" description="2EXR" evidence="1">
    <location>
        <begin position="39"/>
        <end position="101"/>
    </location>
</feature>
<proteinExistence type="predicted"/>
<comment type="caution">
    <text evidence="2">The sequence shown here is derived from an EMBL/GenBank/DDBJ whole genome shotgun (WGS) entry which is preliminary data.</text>
</comment>
<protein>
    <recommendedName>
        <fullName evidence="1">2EXR domain-containing protein</fullName>
    </recommendedName>
</protein>
<dbReference type="InterPro" id="IPR045518">
    <property type="entry name" value="2EXR"/>
</dbReference>
<dbReference type="AlphaFoldDB" id="A0AA39TQK3"/>
<name>A0AA39TQK3_9PEZI</name>
<evidence type="ECO:0000259" key="1">
    <source>
        <dbReference type="Pfam" id="PF20150"/>
    </source>
</evidence>
<reference evidence="2" key="1">
    <citation type="submission" date="2023-06" db="EMBL/GenBank/DDBJ databases">
        <title>Genome-scale phylogeny and comparative genomics of the fungal order Sordariales.</title>
        <authorList>
            <consortium name="Lawrence Berkeley National Laboratory"/>
            <person name="Hensen N."/>
            <person name="Bonometti L."/>
            <person name="Westerberg I."/>
            <person name="Brannstrom I.O."/>
            <person name="Guillou S."/>
            <person name="Cros-Aarteil S."/>
            <person name="Calhoun S."/>
            <person name="Haridas S."/>
            <person name="Kuo A."/>
            <person name="Mondo S."/>
            <person name="Pangilinan J."/>
            <person name="Riley R."/>
            <person name="Labutti K."/>
            <person name="Andreopoulos B."/>
            <person name="Lipzen A."/>
            <person name="Chen C."/>
            <person name="Yanf M."/>
            <person name="Daum C."/>
            <person name="Ng V."/>
            <person name="Clum A."/>
            <person name="Steindorff A."/>
            <person name="Ohm R."/>
            <person name="Martin F."/>
            <person name="Silar P."/>
            <person name="Natvig D."/>
            <person name="Lalanne C."/>
            <person name="Gautier V."/>
            <person name="Ament-Velasquez S.L."/>
            <person name="Kruys A."/>
            <person name="Hutchinson M.I."/>
            <person name="Powell A.J."/>
            <person name="Barry K."/>
            <person name="Miller A.N."/>
            <person name="Grigoriev I.V."/>
            <person name="Debuchy R."/>
            <person name="Gladieux P."/>
            <person name="Thoren M.H."/>
            <person name="Johannesson H."/>
        </authorList>
    </citation>
    <scope>NUCLEOTIDE SEQUENCE</scope>
    <source>
        <strain evidence="2">CBS 606.72</strain>
    </source>
</reference>
<dbReference type="Pfam" id="PF20150">
    <property type="entry name" value="2EXR"/>
    <property type="match status" value="1"/>
</dbReference>
<sequence>MADTILLRTRAIPKPAASSIKKPRKKQDPVKAAEKFQLAKLPLELREKIWEQSIKLTHHALPKHNGVAFPLPDQDNYTYYSYAAPALASVCRESRAVVKRLQRQGDKDAFELRKIPVGALNGFGARMGRALQLEPVATGSDYPLVFDLPAILALSGHALSLATGPLKHGDAMINLLLAAKDNQIKIVSHIRQHFYLPDGASQSLANGRQWVARSRFEAPRLASVHDMVAWRELKSIATASDLPWAVADTILDVESPGRKDLIDRALRPLEDLWKRHDARLRRAGKEGAKPLPKIDVVVVVEIYKKQHNPYYRRHGEFNFDYEEELHYGFAAR</sequence>
<organism evidence="2 3">
    <name type="scientific">Immersiella caudata</name>
    <dbReference type="NCBI Taxonomy" id="314043"/>
    <lineage>
        <taxon>Eukaryota</taxon>
        <taxon>Fungi</taxon>
        <taxon>Dikarya</taxon>
        <taxon>Ascomycota</taxon>
        <taxon>Pezizomycotina</taxon>
        <taxon>Sordariomycetes</taxon>
        <taxon>Sordariomycetidae</taxon>
        <taxon>Sordariales</taxon>
        <taxon>Lasiosphaeriaceae</taxon>
        <taxon>Immersiella</taxon>
    </lineage>
</organism>
<dbReference type="EMBL" id="JAULSU010000008">
    <property type="protein sequence ID" value="KAK0609452.1"/>
    <property type="molecule type" value="Genomic_DNA"/>
</dbReference>
<gene>
    <name evidence="2" type="ORF">B0T14DRAFT_596129</name>
</gene>
<dbReference type="Proteomes" id="UP001175000">
    <property type="component" value="Unassembled WGS sequence"/>
</dbReference>
<evidence type="ECO:0000313" key="3">
    <source>
        <dbReference type="Proteomes" id="UP001175000"/>
    </source>
</evidence>
<keyword evidence="3" id="KW-1185">Reference proteome</keyword>